<comment type="caution">
    <text evidence="3">The sequence shown here is derived from an EMBL/GenBank/DDBJ whole genome shotgun (WGS) entry which is preliminary data.</text>
</comment>
<evidence type="ECO:0000313" key="3">
    <source>
        <dbReference type="EMBL" id="KAK9532627.1"/>
    </source>
</evidence>
<name>A0AAW1FD87_ZOAVI</name>
<feature type="region of interest" description="Disordered" evidence="1">
    <location>
        <begin position="29"/>
        <end position="53"/>
    </location>
</feature>
<organism evidence="3 4">
    <name type="scientific">Zoarces viviparus</name>
    <name type="common">Viviparous eelpout</name>
    <name type="synonym">Blennius viviparus</name>
    <dbReference type="NCBI Taxonomy" id="48416"/>
    <lineage>
        <taxon>Eukaryota</taxon>
        <taxon>Metazoa</taxon>
        <taxon>Chordata</taxon>
        <taxon>Craniata</taxon>
        <taxon>Vertebrata</taxon>
        <taxon>Euteleostomi</taxon>
        <taxon>Actinopterygii</taxon>
        <taxon>Neopterygii</taxon>
        <taxon>Teleostei</taxon>
        <taxon>Neoteleostei</taxon>
        <taxon>Acanthomorphata</taxon>
        <taxon>Eupercaria</taxon>
        <taxon>Perciformes</taxon>
        <taxon>Cottioidei</taxon>
        <taxon>Zoarcales</taxon>
        <taxon>Zoarcidae</taxon>
        <taxon>Zoarcinae</taxon>
        <taxon>Zoarces</taxon>
    </lineage>
</organism>
<reference evidence="3 4" key="1">
    <citation type="journal article" date="2024" name="Genome Biol. Evol.">
        <title>Chromosome-level genome assembly of the viviparous eelpout Zoarces viviparus.</title>
        <authorList>
            <person name="Fuhrmann N."/>
            <person name="Brasseur M.V."/>
            <person name="Bakowski C.E."/>
            <person name="Podsiadlowski L."/>
            <person name="Prost S."/>
            <person name="Krehenwinkel H."/>
            <person name="Mayer C."/>
        </authorList>
    </citation>
    <scope>NUCLEOTIDE SEQUENCE [LARGE SCALE GENOMIC DNA]</scope>
    <source>
        <strain evidence="3">NO-MEL_2022_Ind0_liver</strain>
    </source>
</reference>
<feature type="compositionally biased region" description="Basic and acidic residues" evidence="1">
    <location>
        <begin position="94"/>
        <end position="103"/>
    </location>
</feature>
<accession>A0AAW1FD87</accession>
<evidence type="ECO:0000256" key="1">
    <source>
        <dbReference type="SAM" id="MobiDB-lite"/>
    </source>
</evidence>
<feature type="chain" id="PRO_5043373827" description="Shadow of prion protein 2" evidence="2">
    <location>
        <begin position="27"/>
        <end position="150"/>
    </location>
</feature>
<dbReference type="Proteomes" id="UP001488805">
    <property type="component" value="Unassembled WGS sequence"/>
</dbReference>
<dbReference type="AlphaFoldDB" id="A0AAW1FD87"/>
<keyword evidence="2" id="KW-0732">Signal</keyword>
<evidence type="ECO:0000256" key="2">
    <source>
        <dbReference type="SAM" id="SignalP"/>
    </source>
</evidence>
<gene>
    <name evidence="3" type="ORF">VZT92_010002</name>
</gene>
<keyword evidence="4" id="KW-1185">Reference proteome</keyword>
<dbReference type="EMBL" id="JBCEZU010000078">
    <property type="protein sequence ID" value="KAK9532627.1"/>
    <property type="molecule type" value="Genomic_DNA"/>
</dbReference>
<feature type="compositionally biased region" description="Basic residues" evidence="1">
    <location>
        <begin position="79"/>
        <end position="93"/>
    </location>
</feature>
<proteinExistence type="predicted"/>
<protein>
    <recommendedName>
        <fullName evidence="5">Shadow of prion protein 2</fullName>
    </recommendedName>
</protein>
<feature type="region of interest" description="Disordered" evidence="1">
    <location>
        <begin position="77"/>
        <end position="103"/>
    </location>
</feature>
<evidence type="ECO:0008006" key="5">
    <source>
        <dbReference type="Google" id="ProtNLM"/>
    </source>
</evidence>
<evidence type="ECO:0000313" key="4">
    <source>
        <dbReference type="Proteomes" id="UP001488805"/>
    </source>
</evidence>
<sequence>MTGQQRLLSLWVWLLLVAALCPGADGKRGGIFKGRGKGDDDKAPPSQGRGLSKGLKLAGAAAAGMLGGTGTGYGLGLFRKPKHGSGSHHGHKKASSEQDQRLYRNESQRFPKQSVWRAFVKADAPAPTSNIFLTLGHVVSFLIAALIREM</sequence>
<feature type="signal peptide" evidence="2">
    <location>
        <begin position="1"/>
        <end position="26"/>
    </location>
</feature>